<feature type="compositionally biased region" description="Polar residues" evidence="1">
    <location>
        <begin position="188"/>
        <end position="206"/>
    </location>
</feature>
<evidence type="ECO:0000313" key="2">
    <source>
        <dbReference type="EMBL" id="KAF9066245.1"/>
    </source>
</evidence>
<dbReference type="Proteomes" id="UP000772434">
    <property type="component" value="Unassembled WGS sequence"/>
</dbReference>
<organism evidence="2 3">
    <name type="scientific">Rhodocollybia butyracea</name>
    <dbReference type="NCBI Taxonomy" id="206335"/>
    <lineage>
        <taxon>Eukaryota</taxon>
        <taxon>Fungi</taxon>
        <taxon>Dikarya</taxon>
        <taxon>Basidiomycota</taxon>
        <taxon>Agaricomycotina</taxon>
        <taxon>Agaricomycetes</taxon>
        <taxon>Agaricomycetidae</taxon>
        <taxon>Agaricales</taxon>
        <taxon>Marasmiineae</taxon>
        <taxon>Omphalotaceae</taxon>
        <taxon>Rhodocollybia</taxon>
    </lineage>
</organism>
<gene>
    <name evidence="2" type="ORF">BDP27DRAFT_1424023</name>
</gene>
<name>A0A9P5PQQ6_9AGAR</name>
<keyword evidence="3" id="KW-1185">Reference proteome</keyword>
<dbReference type="EMBL" id="JADNRY010000090">
    <property type="protein sequence ID" value="KAF9066245.1"/>
    <property type="molecule type" value="Genomic_DNA"/>
</dbReference>
<comment type="caution">
    <text evidence="2">The sequence shown here is derived from an EMBL/GenBank/DDBJ whole genome shotgun (WGS) entry which is preliminary data.</text>
</comment>
<evidence type="ECO:0000313" key="3">
    <source>
        <dbReference type="Proteomes" id="UP000772434"/>
    </source>
</evidence>
<accession>A0A9P5PQQ6</accession>
<evidence type="ECO:0000256" key="1">
    <source>
        <dbReference type="SAM" id="MobiDB-lite"/>
    </source>
</evidence>
<feature type="region of interest" description="Disordered" evidence="1">
    <location>
        <begin position="105"/>
        <end position="153"/>
    </location>
</feature>
<sequence length="206" mass="22177">MGTGTWIQHPATSTPHPSFAPQLNLPTVESPEHTIVPQAQVTQPMPTLRVFTGPSKTPTSIAQPPPAVFKPPSVTSPRKINVFMPRSSTKPSPAKPALRQFSAAFAPPVARSTPKKAVEDNAVESSHTVPNKREHTISAPSLVDSDRPSPAKRQAIQLNQSNKVVLFTLTSSEPSPVRSVEKPRLLSPSKQVLFQASAQPKPSSIR</sequence>
<reference evidence="2" key="1">
    <citation type="submission" date="2020-11" db="EMBL/GenBank/DDBJ databases">
        <authorList>
            <consortium name="DOE Joint Genome Institute"/>
            <person name="Ahrendt S."/>
            <person name="Riley R."/>
            <person name="Andreopoulos W."/>
            <person name="Labutti K."/>
            <person name="Pangilinan J."/>
            <person name="Ruiz-Duenas F.J."/>
            <person name="Barrasa J.M."/>
            <person name="Sanchez-Garcia M."/>
            <person name="Camarero S."/>
            <person name="Miyauchi S."/>
            <person name="Serrano A."/>
            <person name="Linde D."/>
            <person name="Babiker R."/>
            <person name="Drula E."/>
            <person name="Ayuso-Fernandez I."/>
            <person name="Pacheco R."/>
            <person name="Padilla G."/>
            <person name="Ferreira P."/>
            <person name="Barriuso J."/>
            <person name="Kellner H."/>
            <person name="Castanera R."/>
            <person name="Alfaro M."/>
            <person name="Ramirez L."/>
            <person name="Pisabarro A.G."/>
            <person name="Kuo A."/>
            <person name="Tritt A."/>
            <person name="Lipzen A."/>
            <person name="He G."/>
            <person name="Yan M."/>
            <person name="Ng V."/>
            <person name="Cullen D."/>
            <person name="Martin F."/>
            <person name="Rosso M.-N."/>
            <person name="Henrissat B."/>
            <person name="Hibbett D."/>
            <person name="Martinez A.T."/>
            <person name="Grigoriev I.V."/>
        </authorList>
    </citation>
    <scope>NUCLEOTIDE SEQUENCE</scope>
    <source>
        <strain evidence="2">AH 40177</strain>
    </source>
</reference>
<protein>
    <submittedName>
        <fullName evidence="2">Uncharacterized protein</fullName>
    </submittedName>
</protein>
<proteinExistence type="predicted"/>
<feature type="region of interest" description="Disordered" evidence="1">
    <location>
        <begin position="171"/>
        <end position="206"/>
    </location>
</feature>
<dbReference type="AlphaFoldDB" id="A0A9P5PQQ6"/>